<dbReference type="OrthoDB" id="5242130at2"/>
<dbReference type="PROSITE" id="PS51257">
    <property type="entry name" value="PROKAR_LIPOPROTEIN"/>
    <property type="match status" value="1"/>
</dbReference>
<dbReference type="STRING" id="177437.HRM2_47890"/>
<feature type="chain" id="PRO_5002900596" evidence="1">
    <location>
        <begin position="31"/>
        <end position="2194"/>
    </location>
</feature>
<evidence type="ECO:0000313" key="2">
    <source>
        <dbReference type="EMBL" id="ACN17838.1"/>
    </source>
</evidence>
<keyword evidence="3" id="KW-1185">Reference proteome</keyword>
<name>C0QHH9_DESAH</name>
<protein>
    <submittedName>
        <fullName evidence="2">Uncharacterized protein</fullName>
    </submittedName>
</protein>
<feature type="signal peptide" evidence="1">
    <location>
        <begin position="1"/>
        <end position="30"/>
    </location>
</feature>
<evidence type="ECO:0000256" key="1">
    <source>
        <dbReference type="SAM" id="SignalP"/>
    </source>
</evidence>
<dbReference type="HOGENOM" id="CLU_231285_0_0_7"/>
<dbReference type="eggNOG" id="COG1520">
    <property type="taxonomic scope" value="Bacteria"/>
</dbReference>
<accession>C0QHH9</accession>
<dbReference type="RefSeq" id="WP_015906548.1">
    <property type="nucleotide sequence ID" value="NC_012108.1"/>
</dbReference>
<sequence length="2194" mass="241324">MSFPKQAPFSRIFFLFVFLMLVCSCGGGSSSDGDPDSKASVALQDPDGILASVDISTMDELKEKISTKGALALTVEIGNAEQDVSTEKIIRLLRDNNQNLEYQKLLDEGLSAEVVDKLKQLHYAPVAVEQFVELPDPDIFPMQATDEALAILNREKLKKLNRKLKLSGQTALNLDDFLALQNAFRQVDIVDNFGNLDQQFQNVPVLDTSLAATLSVNTVGMYDVKAVGMSAVKAAGLSESLEDATPQGYVLVNAVDELKQSGGIGETPAGENVCFISRLPNLPMQIANPWEPIDTTLVGSDGNDALVSFPETGIAVIVASRQTTIVDSDGVTLSSGDSTDTLVYYLPITNSNRCMPYRFVGASASYSITLVDMIKPERMTDHVISDGMEYLSNGPAAELLNSNTIFNAKSYTFSTLNSHLSDLTVTFDLDSNDAAHALFNFILYSPSGTVYSGTERDMPERFDRDSGIWRLDILPPGSISIVSNKIAGLPPAAVDVFNKKTLEMTILVNTDPQVQTKEFMLGIVKNISLKTQGENGTFNEGEVTIDLNTNMAPELLIPSYIDDIVNSGDKMNDTIALWQCWRNSEQTGLEFEPDGSCFSFRAEFLRRQELYESAHTYDYQNDPEIYQCRDQNGEEAVCVRGELGPYNMPEPISEASKVQVVMNDFSKGMQRQYQDIEYLNLLSNYYDLYQNWKDRTVQVDTAQFPYDGLPYKTHEFTGCAAGDTACLASALQGNYPRIPVVMQTDRPIFGVPLDRLKESTLPITFDYTASDQDVYDINAANWAFLSYLASQTFNVVTGNFVGLICDSVDLVDDLHDVELAAQDDPLGSARASINRYSSSDPFYGLHSQDAFEFFISGVPEQNTQVDTYGQKLNYAQIACNLANLSSSGLTFAQNADSVLNLDYEELGTAADVYKIIGGTSTAIGGALIMAEAEEIVQKIKAGDIDGARDLMKTSSNIDALNQGQDLFDDLDSLLSGYTGAGSAGNGNNVLKSSAGYLLGTDKKTRAEVAFERVSSVPVSSISVMLDRVKILSNYEEDDEAEIRLIPFVGVISDKPRVGDELQTLFTDSEEISDGDHPWNYLRFNDVADGQTLETPNTVLYSGGGYNTAALYVELVVMEDDSLSVEDDDMVGIFSQTIKLEEIFNQNAEFKWTFLGGSDYELTISEYPIYNSSNQLCLENPLSDDFERQKAHNQNRTPSALVSMTIKLTMGDISVLHPVVDTSLDVGVMGAGRDTYSMEMKTVSEIETSGFNRIFDVFQGNAIVGSIYDQLLTAAIVSYGVDPYYLTNRFTYNVNDFSGDLLPIKEGMTASSSLATSFRNAGNETVKELPLVQLLPDNRLLFVISHDQGARIMIVSYTITGDMTLETSVLVKDAADNPVYSLLNAALSPDRTRLMVPYVPTDYAGTDKTIPAYPKLNLYAIDGDTITLQSASSFGNGVPLTNVEFIDESHVAMLTRTLVFGSNGDAWWPDWETVQDNCSCGDLDCLFETVGRNILLFTINASNRLELTDSQDIFYTPPYEIYLKDFIPLRTLLSMDDSNNDLQLVSTIEGYSSILRLGQKIYQLNLEPSTGDYYFGNSSSYQNTKSLRYNADGNYYCADGITCSGYLRSALNPSRDDTNVFRSEDKIWSFEFADTDRDLVLGIYGNNLQLVSLYDGAAYKGPQISSDMFDTTIEIDDSGVIDFSFTVTDRDTPADQLTMTVTAITEEAPDGYSGTHVSNINSTTDSDGVIHCAGTITIDDITNINLSQKILVSVTDGVYTSQQWFWITHEVKTIIVPFADHDHGTEPWVTDGTPSGTRMVGDVNEGTGSSVYFDLGGFYRLKDAYYYSFWYVPPGEDSWNGYGKFYRVTQDGVHLVKDYFSVEPRLADSFTTLNDTLYFKGHTDPWMDSDGTLLWTSDGTAAGTKIVKDMVAGTRLDQISSRLFTLDNQIFYSAATNNGDNDNALWKSDGTEGGTDKLLDIYGWSPFGDGGEITDMVPMGSHLYFQGTDQNYNDSLWISDGTSAGTQKLKTIFADGCDIRNLTAVNDTLFFDTHTLKELWKSDGTEAGTVKIPLTAAGTVDNLIACNGKLYLTISNYLYTSDGTTAGTVRVDGFGGIIGYFTPGPNIFVHSMFSLNDILYIKTVNMGTNQYSLYALNPATGNDAIIVNSLPYNSLNVVQYPLEDALIYITDDGINTELWKYSITDGNVLIQSNPK</sequence>
<evidence type="ECO:0000313" key="3">
    <source>
        <dbReference type="Proteomes" id="UP000000442"/>
    </source>
</evidence>
<organism evidence="2 3">
    <name type="scientific">Desulforapulum autotrophicum (strain ATCC 43914 / DSM 3382 / VKM B-1955 / HRM2)</name>
    <name type="common">Desulfobacterium autotrophicum</name>
    <dbReference type="NCBI Taxonomy" id="177437"/>
    <lineage>
        <taxon>Bacteria</taxon>
        <taxon>Pseudomonadati</taxon>
        <taxon>Thermodesulfobacteriota</taxon>
        <taxon>Desulfobacteria</taxon>
        <taxon>Desulfobacterales</taxon>
        <taxon>Desulfobacteraceae</taxon>
        <taxon>Desulforapulum</taxon>
    </lineage>
</organism>
<proteinExistence type="predicted"/>
<dbReference type="KEGG" id="dat:HRM2_47890"/>
<dbReference type="Proteomes" id="UP000000442">
    <property type="component" value="Chromosome"/>
</dbReference>
<keyword evidence="1" id="KW-0732">Signal</keyword>
<dbReference type="EMBL" id="CP001087">
    <property type="protein sequence ID" value="ACN17838.1"/>
    <property type="molecule type" value="Genomic_DNA"/>
</dbReference>
<gene>
    <name evidence="2" type="ordered locus">HRM2_47890</name>
</gene>
<reference evidence="2 3" key="1">
    <citation type="journal article" date="2009" name="Environ. Microbiol.">
        <title>Genome sequence of Desulfobacterium autotrophicum HRM2, a marine sulfate reducer oxidizing organic carbon completely to carbon dioxide.</title>
        <authorList>
            <person name="Strittmatter A.W."/>
            <person name="Liesegang H."/>
            <person name="Rabus R."/>
            <person name="Decker I."/>
            <person name="Amann J."/>
            <person name="Andres S."/>
            <person name="Henne A."/>
            <person name="Fricke W.F."/>
            <person name="Martinez-Arias R."/>
            <person name="Bartels D."/>
            <person name="Goesmann A."/>
            <person name="Krause L."/>
            <person name="Puehler A."/>
            <person name="Klenk H.P."/>
            <person name="Richter M."/>
            <person name="Schuler M."/>
            <person name="Gloeckner F.O."/>
            <person name="Meyerdierks A."/>
            <person name="Gottschalk G."/>
            <person name="Amann R."/>
        </authorList>
    </citation>
    <scope>NUCLEOTIDE SEQUENCE [LARGE SCALE GENOMIC DNA]</scope>
    <source>
        <strain evidence="3">ATCC 43914 / DSM 3382 / HRM2</strain>
    </source>
</reference>